<gene>
    <name evidence="1" type="ORF">HGM15179_001413</name>
</gene>
<keyword evidence="2" id="KW-1185">Reference proteome</keyword>
<reference evidence="1" key="1">
    <citation type="submission" date="2019-04" db="EMBL/GenBank/DDBJ databases">
        <title>Genome assembly of Zosterops borbonicus 15179.</title>
        <authorList>
            <person name="Leroy T."/>
            <person name="Anselmetti Y."/>
            <person name="Tilak M.-K."/>
            <person name="Nabholz B."/>
        </authorList>
    </citation>
    <scope>NUCLEOTIDE SEQUENCE</scope>
    <source>
        <strain evidence="1">HGM_15179</strain>
        <tissue evidence="1">Muscle</tissue>
    </source>
</reference>
<comment type="caution">
    <text evidence="1">The sequence shown here is derived from an EMBL/GenBank/DDBJ whole genome shotgun (WGS) entry which is preliminary data.</text>
</comment>
<proteinExistence type="predicted"/>
<organism evidence="1 2">
    <name type="scientific">Zosterops borbonicus</name>
    <dbReference type="NCBI Taxonomy" id="364589"/>
    <lineage>
        <taxon>Eukaryota</taxon>
        <taxon>Metazoa</taxon>
        <taxon>Chordata</taxon>
        <taxon>Craniata</taxon>
        <taxon>Vertebrata</taxon>
        <taxon>Euteleostomi</taxon>
        <taxon>Archelosauria</taxon>
        <taxon>Archosauria</taxon>
        <taxon>Dinosauria</taxon>
        <taxon>Saurischia</taxon>
        <taxon>Theropoda</taxon>
        <taxon>Coelurosauria</taxon>
        <taxon>Aves</taxon>
        <taxon>Neognathae</taxon>
        <taxon>Neoaves</taxon>
        <taxon>Telluraves</taxon>
        <taxon>Australaves</taxon>
        <taxon>Passeriformes</taxon>
        <taxon>Sylvioidea</taxon>
        <taxon>Zosteropidae</taxon>
        <taxon>Zosterops</taxon>
    </lineage>
</organism>
<name>A0A8K1GUL2_9PASS</name>
<dbReference type="OrthoDB" id="443634at2759"/>
<evidence type="ECO:0000313" key="1">
    <source>
        <dbReference type="EMBL" id="TRZ25694.1"/>
    </source>
</evidence>
<sequence>MSQLCPGGQEGRRHPGLYQEWCGQQEQGDHSSPVLGTDADLINSLAISSTLWRNKQNEISIRLTHEIDIRKELSRNETMGLDKIREGHRKEIRTTLDTWTA</sequence>
<protein>
    <submittedName>
        <fullName evidence="1">Uncharacterized protein</fullName>
    </submittedName>
</protein>
<dbReference type="EMBL" id="SWJQ01000022">
    <property type="protein sequence ID" value="TRZ25694.1"/>
    <property type="molecule type" value="Genomic_DNA"/>
</dbReference>
<evidence type="ECO:0000313" key="2">
    <source>
        <dbReference type="Proteomes" id="UP000796761"/>
    </source>
</evidence>
<dbReference type="AlphaFoldDB" id="A0A8K1GUL2"/>
<dbReference type="Proteomes" id="UP000796761">
    <property type="component" value="Unassembled WGS sequence"/>
</dbReference>
<accession>A0A8K1GUL2</accession>